<dbReference type="SUPFAM" id="SSF47384">
    <property type="entry name" value="Homodimeric domain of signal transducing histidine kinase"/>
    <property type="match status" value="1"/>
</dbReference>
<dbReference type="EMBL" id="FOIF01000030">
    <property type="protein sequence ID" value="SET00700.1"/>
    <property type="molecule type" value="Genomic_DNA"/>
</dbReference>
<dbReference type="GO" id="GO:0000155">
    <property type="term" value="F:phosphorelay sensor kinase activity"/>
    <property type="evidence" value="ECO:0007669"/>
    <property type="project" value="InterPro"/>
</dbReference>
<reference evidence="12" key="1">
    <citation type="submission" date="2016-10" db="EMBL/GenBank/DDBJ databases">
        <authorList>
            <person name="Varghese N."/>
            <person name="Submissions S."/>
        </authorList>
    </citation>
    <scope>NUCLEOTIDE SEQUENCE [LARGE SCALE GENOMIC DNA]</scope>
    <source>
        <strain evidence="12">DSM 13577</strain>
    </source>
</reference>
<dbReference type="CDD" id="cd00082">
    <property type="entry name" value="HisKA"/>
    <property type="match status" value="1"/>
</dbReference>
<evidence type="ECO:0000313" key="11">
    <source>
        <dbReference type="EMBL" id="SET00700.1"/>
    </source>
</evidence>
<feature type="transmembrane region" description="Helical" evidence="9">
    <location>
        <begin position="56"/>
        <end position="77"/>
    </location>
</feature>
<evidence type="ECO:0000256" key="2">
    <source>
        <dbReference type="ARBA" id="ARBA00012438"/>
    </source>
</evidence>
<evidence type="ECO:0000256" key="6">
    <source>
        <dbReference type="ARBA" id="ARBA00022777"/>
    </source>
</evidence>
<dbReference type="InterPro" id="IPR035965">
    <property type="entry name" value="PAS-like_dom_sf"/>
</dbReference>
<dbReference type="OrthoDB" id="9764522at2"/>
<accession>A0A1I0B1I6</accession>
<dbReference type="Gene3D" id="3.30.450.20">
    <property type="entry name" value="PAS domain"/>
    <property type="match status" value="1"/>
</dbReference>
<keyword evidence="9" id="KW-1133">Transmembrane helix</keyword>
<evidence type="ECO:0000256" key="9">
    <source>
        <dbReference type="SAM" id="Phobius"/>
    </source>
</evidence>
<keyword evidence="7" id="KW-0067">ATP-binding</keyword>
<dbReference type="SUPFAM" id="SSF55785">
    <property type="entry name" value="PYP-like sensor domain (PAS domain)"/>
    <property type="match status" value="1"/>
</dbReference>
<evidence type="ECO:0000259" key="10">
    <source>
        <dbReference type="PROSITE" id="PS50112"/>
    </source>
</evidence>
<dbReference type="RefSeq" id="WP_091350960.1">
    <property type="nucleotide sequence ID" value="NZ_FOIF01000030.1"/>
</dbReference>
<dbReference type="AlphaFoldDB" id="A0A1I0B1I6"/>
<feature type="transmembrane region" description="Helical" evidence="9">
    <location>
        <begin position="83"/>
        <end position="103"/>
    </location>
</feature>
<keyword evidence="3" id="KW-0597">Phosphoprotein</keyword>
<keyword evidence="4" id="KW-0808">Transferase</keyword>
<dbReference type="InterPro" id="IPR000014">
    <property type="entry name" value="PAS"/>
</dbReference>
<keyword evidence="9" id="KW-0812">Transmembrane</keyword>
<keyword evidence="8" id="KW-0902">Two-component regulatory system</keyword>
<dbReference type="InterPro" id="IPR003661">
    <property type="entry name" value="HisK_dim/P_dom"/>
</dbReference>
<evidence type="ECO:0000313" key="12">
    <source>
        <dbReference type="Proteomes" id="UP000243819"/>
    </source>
</evidence>
<proteinExistence type="predicted"/>
<dbReference type="Pfam" id="PF00512">
    <property type="entry name" value="HisKA"/>
    <property type="match status" value="1"/>
</dbReference>
<evidence type="ECO:0000256" key="1">
    <source>
        <dbReference type="ARBA" id="ARBA00000085"/>
    </source>
</evidence>
<dbReference type="PROSITE" id="PS50112">
    <property type="entry name" value="PAS"/>
    <property type="match status" value="1"/>
</dbReference>
<evidence type="ECO:0000256" key="3">
    <source>
        <dbReference type="ARBA" id="ARBA00022553"/>
    </source>
</evidence>
<feature type="domain" description="PAS" evidence="10">
    <location>
        <begin position="123"/>
        <end position="163"/>
    </location>
</feature>
<dbReference type="SMART" id="SM00388">
    <property type="entry name" value="HisKA"/>
    <property type="match status" value="1"/>
</dbReference>
<evidence type="ECO:0000256" key="5">
    <source>
        <dbReference type="ARBA" id="ARBA00022741"/>
    </source>
</evidence>
<comment type="catalytic activity">
    <reaction evidence="1">
        <text>ATP + protein L-histidine = ADP + protein N-phospho-L-histidine.</text>
        <dbReference type="EC" id="2.7.13.3"/>
    </reaction>
</comment>
<evidence type="ECO:0000256" key="7">
    <source>
        <dbReference type="ARBA" id="ARBA00022840"/>
    </source>
</evidence>
<dbReference type="Gene3D" id="1.10.287.130">
    <property type="match status" value="1"/>
</dbReference>
<dbReference type="EC" id="2.7.13.3" evidence="2"/>
<dbReference type="PANTHER" id="PTHR43065:SF10">
    <property type="entry name" value="PEROXIDE STRESS-ACTIVATED HISTIDINE KINASE MAK3"/>
    <property type="match status" value="1"/>
</dbReference>
<keyword evidence="5" id="KW-0547">Nucleotide-binding</keyword>
<dbReference type="PANTHER" id="PTHR43065">
    <property type="entry name" value="SENSOR HISTIDINE KINASE"/>
    <property type="match status" value="1"/>
</dbReference>
<dbReference type="InterPro" id="IPR036097">
    <property type="entry name" value="HisK_dim/P_sf"/>
</dbReference>
<keyword evidence="9" id="KW-0472">Membrane</keyword>
<feature type="transmembrane region" description="Helical" evidence="9">
    <location>
        <begin position="7"/>
        <end position="24"/>
    </location>
</feature>
<dbReference type="Proteomes" id="UP000243819">
    <property type="component" value="Unassembled WGS sequence"/>
</dbReference>
<keyword evidence="6 11" id="KW-0418">Kinase</keyword>
<name>A0A1I0B1I6_9FIRM</name>
<evidence type="ECO:0000256" key="8">
    <source>
        <dbReference type="ARBA" id="ARBA00023012"/>
    </source>
</evidence>
<keyword evidence="12" id="KW-1185">Reference proteome</keyword>
<dbReference type="GO" id="GO:0005524">
    <property type="term" value="F:ATP binding"/>
    <property type="evidence" value="ECO:0007669"/>
    <property type="project" value="UniProtKB-KW"/>
</dbReference>
<evidence type="ECO:0000256" key="4">
    <source>
        <dbReference type="ARBA" id="ARBA00022679"/>
    </source>
</evidence>
<dbReference type="STRING" id="1120990.SAMN03080614_103021"/>
<gene>
    <name evidence="11" type="ORF">SAMN03080614_103021</name>
</gene>
<organism evidence="11 12">
    <name type="scientific">Anaerobranca gottschalkii DSM 13577</name>
    <dbReference type="NCBI Taxonomy" id="1120990"/>
    <lineage>
        <taxon>Bacteria</taxon>
        <taxon>Bacillati</taxon>
        <taxon>Bacillota</taxon>
        <taxon>Clostridia</taxon>
        <taxon>Eubacteriales</taxon>
        <taxon>Proteinivoracaceae</taxon>
        <taxon>Anaerobranca</taxon>
    </lineage>
</organism>
<sequence length="346" mass="40077">MKENTRWNYLIIFLLLFITGLHYFTQSNLWVLHDFYRRLYYIPIILAAFKFRIQGGFAVSIAVFLLYIPHMIIYFGVFNIELFNQLLESVMFVVVGLITGYLVEQDYRRGKELEYQIIKLTNLENYTNNILQSIDSGVMAFDINGQLRSVNRQIIKVLGTKSEITKFIEQETIIEGINKIIKGTETVVKINLNYIGKEKNDLFLDITIYPIENLAKVKEGAVLVMEDVTTVKKLENQVKRTERLVAIGQLASGIAHEIRNPLGIIKTISQTIKEDVEDVEIKEGLEIIEHEIERANRVIKSLLDFAKPNKMKIQNIDLSELLGEIMMVTQKIASHQKIVLNWRPRR</sequence>
<protein>
    <recommendedName>
        <fullName evidence="2">histidine kinase</fullName>
        <ecNumber evidence="2">2.7.13.3</ecNumber>
    </recommendedName>
</protein>